<evidence type="ECO:0000313" key="2">
    <source>
        <dbReference type="Proteomes" id="UP001598114"/>
    </source>
</evidence>
<name>A0ABW6D0I5_9BACT</name>
<reference evidence="1 2" key="1">
    <citation type="submission" date="2024-03" db="EMBL/GenBank/DDBJ databases">
        <title>Aquirufa genome sequencing.</title>
        <authorList>
            <person name="Pitt A."/>
            <person name="Hahn M.W."/>
        </authorList>
    </citation>
    <scope>NUCLEOTIDE SEQUENCE [LARGE SCALE GENOMIC DNA]</scope>
    <source>
        <strain evidence="1 2">PLAD-142S6K</strain>
    </source>
</reference>
<accession>A0ABW6D0I5</accession>
<dbReference type="SUPFAM" id="SSF55874">
    <property type="entry name" value="ATPase domain of HSP90 chaperone/DNA topoisomerase II/histidine kinase"/>
    <property type="match status" value="1"/>
</dbReference>
<dbReference type="RefSeq" id="WP_377976967.1">
    <property type="nucleotide sequence ID" value="NZ_JBBKYA010000004.1"/>
</dbReference>
<gene>
    <name evidence="1" type="ORF">SKC38_09850</name>
</gene>
<dbReference type="InterPro" id="IPR036890">
    <property type="entry name" value="HATPase_C_sf"/>
</dbReference>
<organism evidence="1 2">
    <name type="scientific">Aquirufa echingensis</name>
    <dbReference type="NCBI Taxonomy" id="3096516"/>
    <lineage>
        <taxon>Bacteria</taxon>
        <taxon>Pseudomonadati</taxon>
        <taxon>Bacteroidota</taxon>
        <taxon>Cytophagia</taxon>
        <taxon>Cytophagales</taxon>
        <taxon>Flectobacillaceae</taxon>
        <taxon>Aquirufa</taxon>
    </lineage>
</organism>
<dbReference type="EMBL" id="JBBKYA010000004">
    <property type="protein sequence ID" value="MFD3276529.1"/>
    <property type="molecule type" value="Genomic_DNA"/>
</dbReference>
<sequence length="318" mass="36091">MKTYAIHIDYSKINSLNDLVGQLSSLLNLDKLYDVEVEIDFNDISEINLDYFSIVYSVIVNLIEHGITVYSKAKHLGNYALRFSNINKIDLSSANGLNYLESIKAQISMHCLFEMKQFSDPKGALNMHKEIMKMLMGSGVKDELLSILEFCLWELIDNTLNHSVEGDFLGLGRGLVSVQFYPEKKIIRFLIADHGCGIYRALTKHPDSVYLYYTEAEALSNCVKKGVTNGTGAGFGLWAIAKFVELNKGYMSIHSGGKQLQVNQVAKVSDAFRWYGTYVLLEINTDILVDPYAIFGNEHTDFYRELKDELFENLIDLW</sequence>
<proteinExistence type="predicted"/>
<keyword evidence="2" id="KW-1185">Reference proteome</keyword>
<dbReference type="GO" id="GO:0005524">
    <property type="term" value="F:ATP binding"/>
    <property type="evidence" value="ECO:0007669"/>
    <property type="project" value="UniProtKB-KW"/>
</dbReference>
<keyword evidence="1" id="KW-0067">ATP-binding</keyword>
<dbReference type="Gene3D" id="3.30.565.10">
    <property type="entry name" value="Histidine kinase-like ATPase, C-terminal domain"/>
    <property type="match status" value="1"/>
</dbReference>
<evidence type="ECO:0000313" key="1">
    <source>
        <dbReference type="EMBL" id="MFD3276529.1"/>
    </source>
</evidence>
<dbReference type="Proteomes" id="UP001598114">
    <property type="component" value="Unassembled WGS sequence"/>
</dbReference>
<keyword evidence="1" id="KW-0547">Nucleotide-binding</keyword>
<protein>
    <submittedName>
        <fullName evidence="1">ATP-binding protein</fullName>
    </submittedName>
</protein>
<comment type="caution">
    <text evidence="1">The sequence shown here is derived from an EMBL/GenBank/DDBJ whole genome shotgun (WGS) entry which is preliminary data.</text>
</comment>